<keyword evidence="6" id="KW-1185">Reference proteome</keyword>
<reference evidence="5" key="1">
    <citation type="submission" date="2021-12" db="EMBL/GenBank/DDBJ databases">
        <authorList>
            <person name="King R."/>
        </authorList>
    </citation>
    <scope>NUCLEOTIDE SEQUENCE</scope>
</reference>
<sequence length="337" mass="39392">MSEVHTDGRSYTPNKNNVPRKKINLPLEYISTDISPPNNNVFVVPDGEKKFIERDYKNCKLSYPRDKNDPGKIIIINYEFADKEPRIGSRRDVNEMILCLQRQGYNIYENDILTDKSKEYVLDYLEEVAKSQLSDVNCLMVFFFTHGKECNKLSTIDYDINVEEIYKPFKDCLKNKPKMFIFQACKGSAFSTTKGSVSDYDETSGFIPFGTLKTQIPEDMIFYFSTIEGNVSFRQHTGSWMIQELCKHLFAYGRRDDVASILIRTTKCVCGNYFSLKNKEYRKQMPLMISTLKRKFYLNSNKDRHLLVQTYDEQVKVLEELEKIKKKLNKLEAKKVD</sequence>
<organism evidence="5 6">
    <name type="scientific">Brassicogethes aeneus</name>
    <name type="common">Rape pollen beetle</name>
    <name type="synonym">Meligethes aeneus</name>
    <dbReference type="NCBI Taxonomy" id="1431903"/>
    <lineage>
        <taxon>Eukaryota</taxon>
        <taxon>Metazoa</taxon>
        <taxon>Ecdysozoa</taxon>
        <taxon>Arthropoda</taxon>
        <taxon>Hexapoda</taxon>
        <taxon>Insecta</taxon>
        <taxon>Pterygota</taxon>
        <taxon>Neoptera</taxon>
        <taxon>Endopterygota</taxon>
        <taxon>Coleoptera</taxon>
        <taxon>Polyphaga</taxon>
        <taxon>Cucujiformia</taxon>
        <taxon>Nitidulidae</taxon>
        <taxon>Meligethinae</taxon>
        <taxon>Brassicogethes</taxon>
    </lineage>
</organism>
<dbReference type="InterPro" id="IPR011600">
    <property type="entry name" value="Pept_C14_caspase"/>
</dbReference>
<feature type="domain" description="Caspase family p20" evidence="4">
    <location>
        <begin position="73"/>
        <end position="189"/>
    </location>
</feature>
<comment type="similarity">
    <text evidence="1 2">Belongs to the peptidase C14A family.</text>
</comment>
<dbReference type="InterPro" id="IPR052039">
    <property type="entry name" value="Caspase-related_regulators"/>
</dbReference>
<dbReference type="PROSITE" id="PS50207">
    <property type="entry name" value="CASPASE_P10"/>
    <property type="match status" value="1"/>
</dbReference>
<dbReference type="PRINTS" id="PR00376">
    <property type="entry name" value="IL1BCENZYME"/>
</dbReference>
<dbReference type="SMART" id="SM00115">
    <property type="entry name" value="CASc"/>
    <property type="match status" value="1"/>
</dbReference>
<feature type="domain" description="Caspase family p10" evidence="3">
    <location>
        <begin position="210"/>
        <end position="300"/>
    </location>
</feature>
<name>A0A9P0F8J2_BRAAE</name>
<dbReference type="Pfam" id="PF00656">
    <property type="entry name" value="Peptidase_C14"/>
    <property type="match status" value="1"/>
</dbReference>
<dbReference type="AlphaFoldDB" id="A0A9P0F8J2"/>
<evidence type="ECO:0000259" key="3">
    <source>
        <dbReference type="PROSITE" id="PS50207"/>
    </source>
</evidence>
<dbReference type="Proteomes" id="UP001154078">
    <property type="component" value="Chromosome 1"/>
</dbReference>
<protein>
    <recommendedName>
        <fullName evidence="7">Caspase-3</fullName>
    </recommendedName>
</protein>
<dbReference type="InterPro" id="IPR029030">
    <property type="entry name" value="Caspase-like_dom_sf"/>
</dbReference>
<dbReference type="PANTHER" id="PTHR22576:SF41">
    <property type="entry name" value="CASPASE 14, APOPTOSIS-RELATED CYSTEINE PEPTIDASE"/>
    <property type="match status" value="1"/>
</dbReference>
<evidence type="ECO:0000256" key="1">
    <source>
        <dbReference type="ARBA" id="ARBA00010134"/>
    </source>
</evidence>
<dbReference type="GO" id="GO:0006508">
    <property type="term" value="P:proteolysis"/>
    <property type="evidence" value="ECO:0007669"/>
    <property type="project" value="InterPro"/>
</dbReference>
<dbReference type="GO" id="GO:0004197">
    <property type="term" value="F:cysteine-type endopeptidase activity"/>
    <property type="evidence" value="ECO:0007669"/>
    <property type="project" value="InterPro"/>
</dbReference>
<dbReference type="PANTHER" id="PTHR22576">
    <property type="entry name" value="MUCOSA ASSOCIATED LYMPHOID TISSUE LYMPHOMA TRANSLOCATION PROTEIN 1/PARACASPASE"/>
    <property type="match status" value="1"/>
</dbReference>
<evidence type="ECO:0000313" key="6">
    <source>
        <dbReference type="Proteomes" id="UP001154078"/>
    </source>
</evidence>
<evidence type="ECO:0000259" key="4">
    <source>
        <dbReference type="PROSITE" id="PS50208"/>
    </source>
</evidence>
<dbReference type="InterPro" id="IPR001309">
    <property type="entry name" value="Pept_C14_p20"/>
</dbReference>
<accession>A0A9P0F8J2</accession>
<gene>
    <name evidence="5" type="ORF">MELIAE_LOCUS350</name>
</gene>
<evidence type="ECO:0008006" key="7">
    <source>
        <dbReference type="Google" id="ProtNLM"/>
    </source>
</evidence>
<dbReference type="InterPro" id="IPR002138">
    <property type="entry name" value="Pept_C14_p10"/>
</dbReference>
<dbReference type="PROSITE" id="PS50208">
    <property type="entry name" value="CASPASE_P20"/>
    <property type="match status" value="1"/>
</dbReference>
<dbReference type="EMBL" id="OV121132">
    <property type="protein sequence ID" value="CAH0546106.1"/>
    <property type="molecule type" value="Genomic_DNA"/>
</dbReference>
<dbReference type="InterPro" id="IPR015917">
    <property type="entry name" value="Pept_C14A"/>
</dbReference>
<dbReference type="Gene3D" id="3.40.50.1460">
    <property type="match status" value="1"/>
</dbReference>
<dbReference type="OrthoDB" id="6114029at2759"/>
<evidence type="ECO:0000256" key="2">
    <source>
        <dbReference type="RuleBase" id="RU003971"/>
    </source>
</evidence>
<dbReference type="SUPFAM" id="SSF52129">
    <property type="entry name" value="Caspase-like"/>
    <property type="match status" value="1"/>
</dbReference>
<proteinExistence type="inferred from homology"/>
<evidence type="ECO:0000313" key="5">
    <source>
        <dbReference type="EMBL" id="CAH0546106.1"/>
    </source>
</evidence>